<dbReference type="RefSeq" id="WP_095577329.1">
    <property type="nucleotide sequence ID" value="NZ_CP023147.1"/>
</dbReference>
<evidence type="ECO:0000259" key="1">
    <source>
        <dbReference type="Pfam" id="PF08241"/>
    </source>
</evidence>
<proteinExistence type="predicted"/>
<dbReference type="KEGG" id="mmal:CKJ54_14245"/>
<dbReference type="EMBL" id="CP023147">
    <property type="protein sequence ID" value="ASW90903.1"/>
    <property type="molecule type" value="Genomic_DNA"/>
</dbReference>
<dbReference type="Proteomes" id="UP000216246">
    <property type="component" value="Chromosome"/>
</dbReference>
<dbReference type="InterPro" id="IPR013216">
    <property type="entry name" value="Methyltransf_11"/>
</dbReference>
<dbReference type="Pfam" id="PF08241">
    <property type="entry name" value="Methyltransf_11"/>
    <property type="match status" value="1"/>
</dbReference>
<dbReference type="Gene3D" id="3.40.50.150">
    <property type="entry name" value="Vaccinia Virus protein VP39"/>
    <property type="match status" value="1"/>
</dbReference>
<feature type="domain" description="Methyltransferase type 11" evidence="1">
    <location>
        <begin position="43"/>
        <end position="92"/>
    </location>
</feature>
<dbReference type="InterPro" id="IPR029063">
    <property type="entry name" value="SAM-dependent_MTases_sf"/>
</dbReference>
<reference evidence="2 3" key="1">
    <citation type="submission" date="2017-08" db="EMBL/GenBank/DDBJ databases">
        <title>Phylogentic analysis of Mycobacterium avium complex whole genomes.</title>
        <authorList>
            <person name="Caverly L.J."/>
            <person name="Spilker T."/>
            <person name="LiPuma J."/>
        </authorList>
    </citation>
    <scope>NUCLEOTIDE SEQUENCE [LARGE SCALE GENOMIC DNA]</scope>
    <source>
        <strain evidence="2 3">FLAC0026</strain>
    </source>
</reference>
<dbReference type="SUPFAM" id="SSF53335">
    <property type="entry name" value="S-adenosyl-L-methionine-dependent methyltransferases"/>
    <property type="match status" value="1"/>
</dbReference>
<sequence>MKFSDLSSFNSVNLYAGDVPDMPEYRSRQKIGLSLRRSDKWHIRHDVSKPLPIPDGSVDSYQSEDVFEHIAPEKLAATISEVYRILKKGGLFRLSMPDYRCDVLVDRSLKDADGNILFDPMGGGAYKRRPMFFGEKKVVRGGHVWFPKYETVFELLKKTPFSSVEFLHYYDENGVAYTKTIDYSKGFIKRTPDNDDRVSFPFRPMSIVVDCIK</sequence>
<gene>
    <name evidence="2" type="ORF">CKJ54_14245</name>
</gene>
<dbReference type="GO" id="GO:0008757">
    <property type="term" value="F:S-adenosylmethionine-dependent methyltransferase activity"/>
    <property type="evidence" value="ECO:0007669"/>
    <property type="project" value="InterPro"/>
</dbReference>
<organism evidence="2 3">
    <name type="scientific">Mycobacterium marseillense</name>
    <dbReference type="NCBI Taxonomy" id="701042"/>
    <lineage>
        <taxon>Bacteria</taxon>
        <taxon>Bacillati</taxon>
        <taxon>Actinomycetota</taxon>
        <taxon>Actinomycetes</taxon>
        <taxon>Mycobacteriales</taxon>
        <taxon>Mycobacteriaceae</taxon>
        <taxon>Mycobacterium</taxon>
        <taxon>Mycobacterium avium complex (MAC)</taxon>
    </lineage>
</organism>
<name>A0AAC9VVI2_9MYCO</name>
<evidence type="ECO:0000313" key="2">
    <source>
        <dbReference type="EMBL" id="ASW90903.1"/>
    </source>
</evidence>
<evidence type="ECO:0000313" key="3">
    <source>
        <dbReference type="Proteomes" id="UP000216246"/>
    </source>
</evidence>
<accession>A0AAC9VVI2</accession>
<protein>
    <recommendedName>
        <fullName evidence="1">Methyltransferase type 11 domain-containing protein</fullName>
    </recommendedName>
</protein>
<dbReference type="AlphaFoldDB" id="A0AAC9VVI2"/>